<proteinExistence type="predicted"/>
<accession>A0A439CQT3</accession>
<dbReference type="Proteomes" id="UP000286045">
    <property type="component" value="Unassembled WGS sequence"/>
</dbReference>
<gene>
    <name evidence="1" type="ORF">EKO27_g10589</name>
</gene>
<reference evidence="1 2" key="1">
    <citation type="submission" date="2018-12" db="EMBL/GenBank/DDBJ databases">
        <title>Draft genome sequence of Xylaria grammica IHI A82.</title>
        <authorList>
            <person name="Buettner E."/>
            <person name="Kellner H."/>
        </authorList>
    </citation>
    <scope>NUCLEOTIDE SEQUENCE [LARGE SCALE GENOMIC DNA]</scope>
    <source>
        <strain evidence="1 2">IHI A82</strain>
    </source>
</reference>
<evidence type="ECO:0000313" key="2">
    <source>
        <dbReference type="Proteomes" id="UP000286045"/>
    </source>
</evidence>
<comment type="caution">
    <text evidence="1">The sequence shown here is derived from an EMBL/GenBank/DDBJ whole genome shotgun (WGS) entry which is preliminary data.</text>
</comment>
<evidence type="ECO:0000313" key="1">
    <source>
        <dbReference type="EMBL" id="RWA04519.1"/>
    </source>
</evidence>
<dbReference type="EMBL" id="RYZI01000556">
    <property type="protein sequence ID" value="RWA04519.1"/>
    <property type="molecule type" value="Genomic_DNA"/>
</dbReference>
<name>A0A439CQT3_9PEZI</name>
<sequence length="158" mass="17504">MAEGDPSISNYVQGLAFFGTPFQGTESRKLSDILKSIAERYGLPNNDFAKEIQTLEALSKDLSTRHTSTKLRFFGERESGAIIKLVNKEAAKITGISNNTVGVIGEDHDNICKFKSKEPWYGNVIDELRTLAEVETINTAPTVRILARNLEKSLLTMP</sequence>
<protein>
    <submittedName>
        <fullName evidence="1">Uncharacterized protein</fullName>
    </submittedName>
</protein>
<keyword evidence="2" id="KW-1185">Reference proteome</keyword>
<organism evidence="1 2">
    <name type="scientific">Xylaria grammica</name>
    <dbReference type="NCBI Taxonomy" id="363999"/>
    <lineage>
        <taxon>Eukaryota</taxon>
        <taxon>Fungi</taxon>
        <taxon>Dikarya</taxon>
        <taxon>Ascomycota</taxon>
        <taxon>Pezizomycotina</taxon>
        <taxon>Sordariomycetes</taxon>
        <taxon>Xylariomycetidae</taxon>
        <taxon>Xylariales</taxon>
        <taxon>Xylariaceae</taxon>
        <taxon>Xylaria</taxon>
    </lineage>
</organism>
<dbReference type="AlphaFoldDB" id="A0A439CQT3"/>